<dbReference type="InterPro" id="IPR018201">
    <property type="entry name" value="Ketoacyl_synth_AS"/>
</dbReference>
<dbReference type="Proteomes" id="UP000310158">
    <property type="component" value="Unassembled WGS sequence"/>
</dbReference>
<dbReference type="Pfam" id="PF08659">
    <property type="entry name" value="KR"/>
    <property type="match status" value="1"/>
</dbReference>
<dbReference type="InterPro" id="IPR042104">
    <property type="entry name" value="PKS_dehydratase_sf"/>
</dbReference>
<dbReference type="PROSITE" id="PS52004">
    <property type="entry name" value="KS3_2"/>
    <property type="match status" value="1"/>
</dbReference>
<dbReference type="InterPro" id="IPR009081">
    <property type="entry name" value="PP-bd_ACP"/>
</dbReference>
<evidence type="ECO:0000256" key="3">
    <source>
        <dbReference type="ARBA" id="ARBA00022679"/>
    </source>
</evidence>
<keyword evidence="10" id="KW-1185">Reference proteome</keyword>
<organism evidence="9 10">
    <name type="scientific">Bondarzewia mesenterica</name>
    <dbReference type="NCBI Taxonomy" id="1095465"/>
    <lineage>
        <taxon>Eukaryota</taxon>
        <taxon>Fungi</taxon>
        <taxon>Dikarya</taxon>
        <taxon>Basidiomycota</taxon>
        <taxon>Agaricomycotina</taxon>
        <taxon>Agaricomycetes</taxon>
        <taxon>Russulales</taxon>
        <taxon>Bondarzewiaceae</taxon>
        <taxon>Bondarzewia</taxon>
    </lineage>
</organism>
<keyword evidence="3" id="KW-0808">Transferase</keyword>
<dbReference type="GO" id="GO:0004312">
    <property type="term" value="F:fatty acid synthase activity"/>
    <property type="evidence" value="ECO:0007669"/>
    <property type="project" value="TreeGrafter"/>
</dbReference>
<dbReference type="SUPFAM" id="SSF51735">
    <property type="entry name" value="NAD(P)-binding Rossmann-fold domains"/>
    <property type="match status" value="1"/>
</dbReference>
<evidence type="ECO:0000256" key="6">
    <source>
        <dbReference type="PROSITE-ProRule" id="PRU01363"/>
    </source>
</evidence>
<evidence type="ECO:0000256" key="1">
    <source>
        <dbReference type="ARBA" id="ARBA00022450"/>
    </source>
</evidence>
<keyword evidence="4" id="KW-0843">Virulence</keyword>
<dbReference type="Pfam" id="PF16197">
    <property type="entry name" value="KAsynt_C_assoc"/>
    <property type="match status" value="1"/>
</dbReference>
<dbReference type="Gene3D" id="3.40.50.720">
    <property type="entry name" value="NAD(P)-binding Rossmann-like Domain"/>
    <property type="match status" value="1"/>
</dbReference>
<dbReference type="InterPro" id="IPR049551">
    <property type="entry name" value="PKS_DH_C"/>
</dbReference>
<dbReference type="InterPro" id="IPR014043">
    <property type="entry name" value="Acyl_transferase_dom"/>
</dbReference>
<proteinExistence type="predicted"/>
<dbReference type="PROSITE" id="PS00606">
    <property type="entry name" value="KS3_1"/>
    <property type="match status" value="1"/>
</dbReference>
<dbReference type="PANTHER" id="PTHR43775:SF37">
    <property type="entry name" value="SI:DKEY-61P9.11"/>
    <property type="match status" value="1"/>
</dbReference>
<dbReference type="InterPro" id="IPR036291">
    <property type="entry name" value="NAD(P)-bd_dom_sf"/>
</dbReference>
<dbReference type="GO" id="GO:0006633">
    <property type="term" value="P:fatty acid biosynthetic process"/>
    <property type="evidence" value="ECO:0007669"/>
    <property type="project" value="InterPro"/>
</dbReference>
<dbReference type="SMART" id="SM00822">
    <property type="entry name" value="PKS_KR"/>
    <property type="match status" value="1"/>
</dbReference>
<dbReference type="OrthoDB" id="329835at2759"/>
<dbReference type="InterPro" id="IPR001227">
    <property type="entry name" value="Ac_transferase_dom_sf"/>
</dbReference>
<dbReference type="Gene3D" id="3.10.129.110">
    <property type="entry name" value="Polyketide synthase dehydratase"/>
    <property type="match status" value="1"/>
</dbReference>
<dbReference type="InterPro" id="IPR016039">
    <property type="entry name" value="Thiolase-like"/>
</dbReference>
<dbReference type="CDD" id="cd00833">
    <property type="entry name" value="PKS"/>
    <property type="match status" value="1"/>
</dbReference>
<dbReference type="InterPro" id="IPR049900">
    <property type="entry name" value="PKS_mFAS_DH"/>
</dbReference>
<dbReference type="Pfam" id="PF14765">
    <property type="entry name" value="PS-DH"/>
    <property type="match status" value="1"/>
</dbReference>
<feature type="domain" description="PKS/mFAS DH" evidence="8">
    <location>
        <begin position="896"/>
        <end position="1177"/>
    </location>
</feature>
<evidence type="ECO:0000256" key="2">
    <source>
        <dbReference type="ARBA" id="ARBA00022553"/>
    </source>
</evidence>
<gene>
    <name evidence="9" type="ORF">EW146_g2208</name>
</gene>
<evidence type="ECO:0000256" key="5">
    <source>
        <dbReference type="ARBA" id="ARBA00023268"/>
    </source>
</evidence>
<dbReference type="SMART" id="SM00825">
    <property type="entry name" value="PKS_KS"/>
    <property type="match status" value="1"/>
</dbReference>
<keyword evidence="2" id="KW-0597">Phosphoprotein</keyword>
<dbReference type="InterPro" id="IPR049552">
    <property type="entry name" value="PKS_DH_N"/>
</dbReference>
<evidence type="ECO:0000256" key="4">
    <source>
        <dbReference type="ARBA" id="ARBA00023026"/>
    </source>
</evidence>
<sequence length="1899" mass="209035">MTNSCEIEFHGLKPVAIVGIAADFPSGRHSDTNLNHEDFFQFLLQRLDAYEKIPSDRFNVDSWKGQGPGRVITTGGAFLKNISLFDHLEFGITAKDAKSMAVSTRKLIELSFLALLDSGMDYRGRNVGCFMSGVPFDLLTIADADEFDARGSFAGGSFTIANRVSYHLDLLGPSVPTDTACSSSMTALHLAVQALRAGDCESAVVGGCQLNHRFIDWIQYSQGSILAPDGKCKPFDSSADGFPRGEGAAVIVVKLLEDALRDEDYIYASILGTAINSNGSAAPVNAPVAEGQADAMRRAYKGIKRKPAEVDFIELHATGTAAGDPIEANWVGEKFKRSGELLVGSVKGNIGHLEIAAFLASLSKVCSIFKYGVIPPNANLTTLNPSIKWDEYRLRVPTETTRLQLHCLDRPPLVSMCSSGIGGSNGHAVVEGPPLIPPYQTREPNAPVLILAGGLTPRSATLVTDDLDKLVSESADILAIATICGRRFRQMTWRSFSIRLPNRCADVKFMQPVLVPRVKSPIVFVIAGQGPQHIHMGRQLFQTYPVFRESILSMDQIFENVTGYSLIGRTGIFTDGSTSTSLSDVWPITTILPALAMLQMALIDLLRSVGVIPDVVIGHSAGETVTLYASGSSSKAMALELAIARGIAMSVAAECGGTMAAVSCTPAEAEDMINMVVGPDSEGKVEIACLNAPDAVALAGLETYIDLVLDVAQQRGFFARKIRTRVPVHSSLMDRCRSTYVESVEAVFARYPERHIPQIPTFSTLTGTRWEEPFSADYFWQNTRRPVLFDHAISSILKQFPTANFVEIGPHPALSLYIANIGAAPGSVLCPMRRSKIAGPYEEACTFLKTLGRLAVLGYNSLNIASLTGCSFSSVDIRLPAYPFAPKHVPYYPESSRIVARQMAGCNGPLNRKDLRISAQIHTDLAQHVIRGEPIMPAAGYLEMVFEFGARVLRDVNFRAMMALPTDNALHVDIEVDEFRWKVSSRLPGRHETGHAAGTRLHADGYMSLSPSQDYYDNLDIKAIQRRCTPLNAARFYETLAYFAQYGPIFRRVIACFTGEDEALVQVRGTDVDLLNLRAYVIHPAVLDACLHVMVHPAFSGNADRNIYYLPSRIESVVLHTPRDVVAFPETVYTHAVFREWNPDSLLFDLTITDDAGYRLCTLTGFQVARHEITMAPAVLSTRYDIVLEPTGINLSDTYSRDLPEADSLNPLVLVFTLGEEMELQKLLRQVDFVRYPTIWLEATYGMDIAAARGFSRSLRKELFHVRIQLVTFDTVWPAEKRRTIIFRLSEMDALEEEVHVDCIGNIFVPRLVPLPSPIAQSFDPRVCWVYDEGCLMHLCMPSISDQQVLIQISSCSPAEAGMWGFVGRIELQTPPYQTLRVHEGRICYVENAMDADKIASTILAAIVAILAIGGGAIDEPMRLRGKPILVTNGDSVIGQALLWILSCLGLQSKSIPSVIQLSDLSLVLASDIIISGFMGADSQFLRSAASPSTRLFLWNDPLVGVRRTISGDPWAAGDALRKILPKLPHVPPEVAHQSVEPSRRIPDGIQVTSSSLFHPQKAYVLVGGIGSLGIHCALWMYENGARNLVLTSRSGKKSLLRTKNVIATRMLSYLERLPDIQIRMEICDSTSSTAMTELFTSISDRIGGVILMSVVLADRLFVDAQTKESYEMAFHPKRDTIQALEVAYNINQLDFLIAISSASIFGNAGQTNYASANSLVDEMLRPYRNAFSLVAPAIVDSSTVAQTEDLWHDTRLAHWVSWAMSSRQVCDCIGDGIRMLENQEFWLYIPEFNWFCMQRDFGSSPLYNHLVKTPEAVSTIYEEDSIMSLQDLVLQFLDVDPVDFSPEMPLTAYGLDSLSAGRLSYALKRYISITQVQLLADISFDNLMERMEKCQPQD</sequence>
<dbReference type="EMBL" id="SGPL01000062">
    <property type="protein sequence ID" value="THH18839.1"/>
    <property type="molecule type" value="Genomic_DNA"/>
</dbReference>
<dbReference type="Gene3D" id="3.40.366.10">
    <property type="entry name" value="Malonyl-Coenzyme A Acyl Carrier Protein, domain 2"/>
    <property type="match status" value="1"/>
</dbReference>
<dbReference type="InterPro" id="IPR014030">
    <property type="entry name" value="Ketoacyl_synth_N"/>
</dbReference>
<dbReference type="InterPro" id="IPR020807">
    <property type="entry name" value="PKS_DH"/>
</dbReference>
<dbReference type="PANTHER" id="PTHR43775">
    <property type="entry name" value="FATTY ACID SYNTHASE"/>
    <property type="match status" value="1"/>
</dbReference>
<accession>A0A4S4M1A9</accession>
<dbReference type="Gene3D" id="3.40.47.10">
    <property type="match status" value="1"/>
</dbReference>
<dbReference type="InterPro" id="IPR050091">
    <property type="entry name" value="PKS_NRPS_Biosynth_Enz"/>
</dbReference>
<evidence type="ECO:0000259" key="7">
    <source>
        <dbReference type="PROSITE" id="PS52004"/>
    </source>
</evidence>
<dbReference type="GO" id="GO:0004315">
    <property type="term" value="F:3-oxoacyl-[acyl-carrier-protein] synthase activity"/>
    <property type="evidence" value="ECO:0007669"/>
    <property type="project" value="InterPro"/>
</dbReference>
<dbReference type="Pfam" id="PF00109">
    <property type="entry name" value="ketoacyl-synt"/>
    <property type="match status" value="1"/>
</dbReference>
<dbReference type="InterPro" id="IPR014031">
    <property type="entry name" value="Ketoacyl_synth_C"/>
</dbReference>
<dbReference type="Pfam" id="PF21089">
    <property type="entry name" value="PKS_DH_N"/>
    <property type="match status" value="1"/>
</dbReference>
<dbReference type="InterPro" id="IPR013968">
    <property type="entry name" value="PKS_KR"/>
</dbReference>
<keyword evidence="1" id="KW-0596">Phosphopantetheine</keyword>
<dbReference type="InterPro" id="IPR032821">
    <property type="entry name" value="PKS_assoc"/>
</dbReference>
<name>A0A4S4M1A9_9AGAM</name>
<dbReference type="Pfam" id="PF02801">
    <property type="entry name" value="Ketoacyl-synt_C"/>
    <property type="match status" value="1"/>
</dbReference>
<feature type="domain" description="Ketosynthase family 3 (KS3)" evidence="7">
    <location>
        <begin position="12"/>
        <end position="432"/>
    </location>
</feature>
<keyword evidence="5" id="KW-0511">Multifunctional enzyme</keyword>
<feature type="region of interest" description="C-terminal hotdog fold" evidence="6">
    <location>
        <begin position="1028"/>
        <end position="1177"/>
    </location>
</feature>
<feature type="region of interest" description="N-terminal hotdog fold" evidence="6">
    <location>
        <begin position="896"/>
        <end position="1014"/>
    </location>
</feature>
<evidence type="ECO:0008006" key="11">
    <source>
        <dbReference type="Google" id="ProtNLM"/>
    </source>
</evidence>
<reference evidence="9 10" key="1">
    <citation type="submission" date="2019-02" db="EMBL/GenBank/DDBJ databases">
        <title>Genome sequencing of the rare red list fungi Bondarzewia mesenterica.</title>
        <authorList>
            <person name="Buettner E."/>
            <person name="Kellner H."/>
        </authorList>
    </citation>
    <scope>NUCLEOTIDE SEQUENCE [LARGE SCALE GENOMIC DNA]</scope>
    <source>
        <strain evidence="9 10">DSM 108281</strain>
    </source>
</reference>
<dbReference type="SUPFAM" id="SSF52151">
    <property type="entry name" value="FabD/lysophospholipase-like"/>
    <property type="match status" value="1"/>
</dbReference>
<feature type="active site" description="Proton donor; for dehydratase activity" evidence="6">
    <location>
        <position position="1088"/>
    </location>
</feature>
<dbReference type="SMART" id="SM00826">
    <property type="entry name" value="PKS_DH"/>
    <property type="match status" value="1"/>
</dbReference>
<comment type="caution">
    <text evidence="9">The sequence shown here is derived from an EMBL/GenBank/DDBJ whole genome shotgun (WGS) entry which is preliminary data.</text>
</comment>
<dbReference type="InterPro" id="IPR020841">
    <property type="entry name" value="PKS_Beta-ketoAc_synthase_dom"/>
</dbReference>
<dbReference type="InterPro" id="IPR057326">
    <property type="entry name" value="KR_dom"/>
</dbReference>
<dbReference type="SUPFAM" id="SSF55048">
    <property type="entry name" value="Probable ACP-binding domain of malonyl-CoA ACP transacylase"/>
    <property type="match status" value="1"/>
</dbReference>
<dbReference type="InterPro" id="IPR016036">
    <property type="entry name" value="Malonyl_transacylase_ACP-bd"/>
</dbReference>
<evidence type="ECO:0000313" key="9">
    <source>
        <dbReference type="EMBL" id="THH18839.1"/>
    </source>
</evidence>
<dbReference type="Pfam" id="PF00698">
    <property type="entry name" value="Acyl_transf_1"/>
    <property type="match status" value="1"/>
</dbReference>
<dbReference type="GO" id="GO:0044550">
    <property type="term" value="P:secondary metabolite biosynthetic process"/>
    <property type="evidence" value="ECO:0007669"/>
    <property type="project" value="UniProtKB-ARBA"/>
</dbReference>
<dbReference type="SMART" id="SM00827">
    <property type="entry name" value="PKS_AT"/>
    <property type="match status" value="1"/>
</dbReference>
<dbReference type="SUPFAM" id="SSF53901">
    <property type="entry name" value="Thiolase-like"/>
    <property type="match status" value="1"/>
</dbReference>
<protein>
    <recommendedName>
        <fullName evidence="11">Carrier domain-containing protein</fullName>
    </recommendedName>
</protein>
<feature type="active site" description="Proton acceptor; for dehydratase activity" evidence="6">
    <location>
        <position position="928"/>
    </location>
</feature>
<evidence type="ECO:0000313" key="10">
    <source>
        <dbReference type="Proteomes" id="UP000310158"/>
    </source>
</evidence>
<dbReference type="PROSITE" id="PS52019">
    <property type="entry name" value="PKS_MFAS_DH"/>
    <property type="match status" value="1"/>
</dbReference>
<evidence type="ECO:0000259" key="8">
    <source>
        <dbReference type="PROSITE" id="PS52019"/>
    </source>
</evidence>
<dbReference type="Pfam" id="PF00550">
    <property type="entry name" value="PP-binding"/>
    <property type="match status" value="1"/>
</dbReference>
<dbReference type="InterPro" id="IPR016035">
    <property type="entry name" value="Acyl_Trfase/lysoPLipase"/>
</dbReference>